<dbReference type="EMBL" id="BAAAUV010000007">
    <property type="protein sequence ID" value="GAA3212887.1"/>
    <property type="molecule type" value="Genomic_DNA"/>
</dbReference>
<keyword evidence="3" id="KW-1185">Reference proteome</keyword>
<feature type="region of interest" description="Disordered" evidence="1">
    <location>
        <begin position="1"/>
        <end position="45"/>
    </location>
</feature>
<gene>
    <name evidence="2" type="ORF">GCM10010468_32500</name>
</gene>
<protein>
    <submittedName>
        <fullName evidence="2">Uncharacterized protein</fullName>
    </submittedName>
</protein>
<evidence type="ECO:0000256" key="1">
    <source>
        <dbReference type="SAM" id="MobiDB-lite"/>
    </source>
</evidence>
<evidence type="ECO:0000313" key="2">
    <source>
        <dbReference type="EMBL" id="GAA3212887.1"/>
    </source>
</evidence>
<dbReference type="Proteomes" id="UP001501237">
    <property type="component" value="Unassembled WGS sequence"/>
</dbReference>
<sequence length="81" mass="8966">MGVLAGSPQLVSDEEQQEKPEGDADLPGAPDEATDHGDSLMTEGRMDEWGPLFTDVDRLPSARLWSWANRDYTLPDCTFAR</sequence>
<reference evidence="3" key="1">
    <citation type="journal article" date="2019" name="Int. J. Syst. Evol. Microbiol.">
        <title>The Global Catalogue of Microorganisms (GCM) 10K type strain sequencing project: providing services to taxonomists for standard genome sequencing and annotation.</title>
        <authorList>
            <consortium name="The Broad Institute Genomics Platform"/>
            <consortium name="The Broad Institute Genome Sequencing Center for Infectious Disease"/>
            <person name="Wu L."/>
            <person name="Ma J."/>
        </authorList>
    </citation>
    <scope>NUCLEOTIDE SEQUENCE [LARGE SCALE GENOMIC DNA]</scope>
    <source>
        <strain evidence="3">JCM 9377</strain>
    </source>
</reference>
<proteinExistence type="predicted"/>
<organism evidence="2 3">
    <name type="scientific">Actinocorallia longicatena</name>
    <dbReference type="NCBI Taxonomy" id="111803"/>
    <lineage>
        <taxon>Bacteria</taxon>
        <taxon>Bacillati</taxon>
        <taxon>Actinomycetota</taxon>
        <taxon>Actinomycetes</taxon>
        <taxon>Streptosporangiales</taxon>
        <taxon>Thermomonosporaceae</taxon>
        <taxon>Actinocorallia</taxon>
    </lineage>
</organism>
<name>A0ABP6QA37_9ACTN</name>
<accession>A0ABP6QA37</accession>
<feature type="compositionally biased region" description="Basic and acidic residues" evidence="1">
    <location>
        <begin position="33"/>
        <end position="45"/>
    </location>
</feature>
<comment type="caution">
    <text evidence="2">The sequence shown here is derived from an EMBL/GenBank/DDBJ whole genome shotgun (WGS) entry which is preliminary data.</text>
</comment>
<evidence type="ECO:0000313" key="3">
    <source>
        <dbReference type="Proteomes" id="UP001501237"/>
    </source>
</evidence>